<sequence length="325" mass="37721">MDGMIYIPILVVFALMGLSVWIYNYLSGKNLIKDFVHFIRLSSKSLQVWDRYHSDLSKSNDIVISFTTIPERIDKLDLTLKSLLYQNTKPASINIYLPYRSFRNNKPYNVPTHLNELSNIHIHRVEVDYGPATKFIHALAQFPEKQHILVVDDDNIYPPNYVEQFEQASCSHPDKILAASGWRVPDDLIDKPTTLKSNIFKIPPTPIPGTRVNKPYPIDVIQGYSGYLLKPDFFNIKELQDYSSAPKALRFVDDVWISAHASVPKIVFPMHRFCYSPFFRRQDFSSSSLAKINNWNKPKNEDRNNTIGIKYFEERWLNFQDNKSG</sequence>
<gene>
    <name evidence="2" type="ORF">NM125_06195</name>
</gene>
<comment type="caution">
    <text evidence="2">The sequence shown here is derived from an EMBL/GenBank/DDBJ whole genome shotgun (WGS) entry which is preliminary data.</text>
</comment>
<dbReference type="AlphaFoldDB" id="A0A9X2L3G2"/>
<proteinExistence type="predicted"/>
<dbReference type="InterPro" id="IPR029044">
    <property type="entry name" value="Nucleotide-diphossugar_trans"/>
</dbReference>
<keyword evidence="1" id="KW-0812">Transmembrane</keyword>
<accession>A0A9X2L3G2</accession>
<keyword evidence="1" id="KW-1133">Transmembrane helix</keyword>
<evidence type="ECO:0000256" key="1">
    <source>
        <dbReference type="SAM" id="Phobius"/>
    </source>
</evidence>
<keyword evidence="3" id="KW-1185">Reference proteome</keyword>
<evidence type="ECO:0008006" key="4">
    <source>
        <dbReference type="Google" id="ProtNLM"/>
    </source>
</evidence>
<evidence type="ECO:0000313" key="2">
    <source>
        <dbReference type="EMBL" id="MCP9291168.1"/>
    </source>
</evidence>
<organism evidence="2 3">
    <name type="scientific">Gracilimonas sediminicola</name>
    <dbReference type="NCBI Taxonomy" id="2952158"/>
    <lineage>
        <taxon>Bacteria</taxon>
        <taxon>Pseudomonadati</taxon>
        <taxon>Balneolota</taxon>
        <taxon>Balneolia</taxon>
        <taxon>Balneolales</taxon>
        <taxon>Balneolaceae</taxon>
        <taxon>Gracilimonas</taxon>
    </lineage>
</organism>
<protein>
    <recommendedName>
        <fullName evidence="4">Glycosyl transferase family 2</fullName>
    </recommendedName>
</protein>
<dbReference type="RefSeq" id="WP_255133866.1">
    <property type="nucleotide sequence ID" value="NZ_JANDBC010000001.1"/>
</dbReference>
<reference evidence="2" key="1">
    <citation type="submission" date="2022-06" db="EMBL/GenBank/DDBJ databases">
        <title>Gracilimonas sp. CAU 1638 isolated from sea sediment.</title>
        <authorList>
            <person name="Kim W."/>
        </authorList>
    </citation>
    <scope>NUCLEOTIDE SEQUENCE</scope>
    <source>
        <strain evidence="2">CAU 1638</strain>
    </source>
</reference>
<dbReference type="EMBL" id="JANDBC010000001">
    <property type="protein sequence ID" value="MCP9291168.1"/>
    <property type="molecule type" value="Genomic_DNA"/>
</dbReference>
<feature type="transmembrane region" description="Helical" evidence="1">
    <location>
        <begin position="6"/>
        <end position="26"/>
    </location>
</feature>
<name>A0A9X2L3G2_9BACT</name>
<dbReference type="SUPFAM" id="SSF53448">
    <property type="entry name" value="Nucleotide-diphospho-sugar transferases"/>
    <property type="match status" value="1"/>
</dbReference>
<evidence type="ECO:0000313" key="3">
    <source>
        <dbReference type="Proteomes" id="UP001139125"/>
    </source>
</evidence>
<keyword evidence="1" id="KW-0472">Membrane</keyword>
<dbReference type="Proteomes" id="UP001139125">
    <property type="component" value="Unassembled WGS sequence"/>
</dbReference>